<name>A0A2K3DKP9_CHLRE</name>
<gene>
    <name evidence="3" type="ORF">CHLRE_07g341551v5</name>
</gene>
<protein>
    <submittedName>
        <fullName evidence="3">Uncharacterized protein</fullName>
    </submittedName>
</protein>
<dbReference type="GeneID" id="66054118"/>
<feature type="compositionally biased region" description="Low complexity" evidence="1">
    <location>
        <begin position="245"/>
        <end position="257"/>
    </location>
</feature>
<accession>A0A2K3DKP9</accession>
<dbReference type="RefSeq" id="XP_042922941.1">
    <property type="nucleotide sequence ID" value="XM_043064360.1"/>
</dbReference>
<reference evidence="3 4" key="1">
    <citation type="journal article" date="2007" name="Science">
        <title>The Chlamydomonas genome reveals the evolution of key animal and plant functions.</title>
        <authorList>
            <person name="Merchant S.S."/>
            <person name="Prochnik S.E."/>
            <person name="Vallon O."/>
            <person name="Harris E.H."/>
            <person name="Karpowicz S.J."/>
            <person name="Witman G.B."/>
            <person name="Terry A."/>
            <person name="Salamov A."/>
            <person name="Fritz-Laylin L.K."/>
            <person name="Marechal-Drouard L."/>
            <person name="Marshall W.F."/>
            <person name="Qu L.H."/>
            <person name="Nelson D.R."/>
            <person name="Sanderfoot A.A."/>
            <person name="Spalding M.H."/>
            <person name="Kapitonov V.V."/>
            <person name="Ren Q."/>
            <person name="Ferris P."/>
            <person name="Lindquist E."/>
            <person name="Shapiro H."/>
            <person name="Lucas S.M."/>
            <person name="Grimwood J."/>
            <person name="Schmutz J."/>
            <person name="Cardol P."/>
            <person name="Cerutti H."/>
            <person name="Chanfreau G."/>
            <person name="Chen C.L."/>
            <person name="Cognat V."/>
            <person name="Croft M.T."/>
            <person name="Dent R."/>
            <person name="Dutcher S."/>
            <person name="Fernandez E."/>
            <person name="Fukuzawa H."/>
            <person name="Gonzalez-Ballester D."/>
            <person name="Gonzalez-Halphen D."/>
            <person name="Hallmann A."/>
            <person name="Hanikenne M."/>
            <person name="Hippler M."/>
            <person name="Inwood W."/>
            <person name="Jabbari K."/>
            <person name="Kalanon M."/>
            <person name="Kuras R."/>
            <person name="Lefebvre P.A."/>
            <person name="Lemaire S.D."/>
            <person name="Lobanov A.V."/>
            <person name="Lohr M."/>
            <person name="Manuell A."/>
            <person name="Meier I."/>
            <person name="Mets L."/>
            <person name="Mittag M."/>
            <person name="Mittelmeier T."/>
            <person name="Moroney J.V."/>
            <person name="Moseley J."/>
            <person name="Napoli C."/>
            <person name="Nedelcu A.M."/>
            <person name="Niyogi K."/>
            <person name="Novoselov S.V."/>
            <person name="Paulsen I.T."/>
            <person name="Pazour G."/>
            <person name="Purton S."/>
            <person name="Ral J.P."/>
            <person name="Riano-Pachon D.M."/>
            <person name="Riekhof W."/>
            <person name="Rymarquis L."/>
            <person name="Schroda M."/>
            <person name="Stern D."/>
            <person name="Umen J."/>
            <person name="Willows R."/>
            <person name="Wilson N."/>
            <person name="Zimmer S.L."/>
            <person name="Allmer J."/>
            <person name="Balk J."/>
            <person name="Bisova K."/>
            <person name="Chen C.J."/>
            <person name="Elias M."/>
            <person name="Gendler K."/>
            <person name="Hauser C."/>
            <person name="Lamb M.R."/>
            <person name="Ledford H."/>
            <person name="Long J.C."/>
            <person name="Minagawa J."/>
            <person name="Page M.D."/>
            <person name="Pan J."/>
            <person name="Pootakham W."/>
            <person name="Roje S."/>
            <person name="Rose A."/>
            <person name="Stahlberg E."/>
            <person name="Terauchi A.M."/>
            <person name="Yang P."/>
            <person name="Ball S."/>
            <person name="Bowler C."/>
            <person name="Dieckmann C.L."/>
            <person name="Gladyshev V.N."/>
            <person name="Green P."/>
            <person name="Jorgensen R."/>
            <person name="Mayfield S."/>
            <person name="Mueller-Roeber B."/>
            <person name="Rajamani S."/>
            <person name="Sayre R.T."/>
            <person name="Brokstein P."/>
            <person name="Dubchak I."/>
            <person name="Goodstein D."/>
            <person name="Hornick L."/>
            <person name="Huang Y.W."/>
            <person name="Jhaveri J."/>
            <person name="Luo Y."/>
            <person name="Martinez D."/>
            <person name="Ngau W.C."/>
            <person name="Otillar B."/>
            <person name="Poliakov A."/>
            <person name="Porter A."/>
            <person name="Szajkowski L."/>
            <person name="Werner G."/>
            <person name="Zhou K."/>
            <person name="Grigoriev I.V."/>
            <person name="Rokhsar D.S."/>
            <person name="Grossman A.R."/>
        </authorList>
    </citation>
    <scope>NUCLEOTIDE SEQUENCE [LARGE SCALE GENOMIC DNA]</scope>
    <source>
        <strain evidence="4">CC-503</strain>
    </source>
</reference>
<evidence type="ECO:0000256" key="2">
    <source>
        <dbReference type="SAM" id="Phobius"/>
    </source>
</evidence>
<feature type="transmembrane region" description="Helical" evidence="2">
    <location>
        <begin position="77"/>
        <end position="99"/>
    </location>
</feature>
<dbReference type="AlphaFoldDB" id="A0A2K3DKP9"/>
<proteinExistence type="predicted"/>
<organism evidence="3 4">
    <name type="scientific">Chlamydomonas reinhardtii</name>
    <name type="common">Chlamydomonas smithii</name>
    <dbReference type="NCBI Taxonomy" id="3055"/>
    <lineage>
        <taxon>Eukaryota</taxon>
        <taxon>Viridiplantae</taxon>
        <taxon>Chlorophyta</taxon>
        <taxon>core chlorophytes</taxon>
        <taxon>Chlorophyceae</taxon>
        <taxon>CS clade</taxon>
        <taxon>Chlamydomonadales</taxon>
        <taxon>Chlamydomonadaceae</taxon>
        <taxon>Chlamydomonas</taxon>
    </lineage>
</organism>
<keyword evidence="2" id="KW-0812">Transmembrane</keyword>
<dbReference type="Proteomes" id="UP000006906">
    <property type="component" value="Chromosome 7"/>
</dbReference>
<evidence type="ECO:0000256" key="1">
    <source>
        <dbReference type="SAM" id="MobiDB-lite"/>
    </source>
</evidence>
<dbReference type="EMBL" id="CM008968">
    <property type="protein sequence ID" value="PNW81091.1"/>
    <property type="molecule type" value="Genomic_DNA"/>
</dbReference>
<dbReference type="OrthoDB" id="539213at2759"/>
<feature type="region of interest" description="Disordered" evidence="1">
    <location>
        <begin position="241"/>
        <end position="267"/>
    </location>
</feature>
<dbReference type="KEGG" id="cre:CHLRE_07g341551v5"/>
<keyword evidence="2" id="KW-0472">Membrane</keyword>
<keyword evidence="4" id="KW-1185">Reference proteome</keyword>
<keyword evidence="2" id="KW-1133">Transmembrane helix</keyword>
<dbReference type="InParanoid" id="A0A2K3DKP9"/>
<evidence type="ECO:0000313" key="4">
    <source>
        <dbReference type="Proteomes" id="UP000006906"/>
    </source>
</evidence>
<feature type="compositionally biased region" description="Acidic residues" evidence="1">
    <location>
        <begin position="258"/>
        <end position="267"/>
    </location>
</feature>
<feature type="transmembrane region" description="Helical" evidence="2">
    <location>
        <begin position="105"/>
        <end position="125"/>
    </location>
</feature>
<dbReference type="Gramene" id="PNW81091">
    <property type="protein sequence ID" value="PNW81091"/>
    <property type="gene ID" value="CHLRE_07g341551v5"/>
</dbReference>
<sequence>MQKYPSFQPHDFDFVVLAPTVAAGIDILESAIYWVCGRPNVTLEHIITTGRAVTLSIVVTSCNSAPKLVALQFLLRIAPYPTAVFSGFDLSIVMIAVGMSAGAPIVYAHPMWLASMVLHTAFLLPSRTTSYRLMKYRQRGFDMFFPPCLPATEFFLYGERNYGTPFVVQSADLQSWQQAFPHACFTILVSHASSMPLTDYGKVCDWSRVDAFHIYSALQHALDQGDGNELLSSYIPSSPQQWSTAAVPMDDPAPASDSDSESDQSVV</sequence>
<evidence type="ECO:0000313" key="3">
    <source>
        <dbReference type="EMBL" id="PNW81091.1"/>
    </source>
</evidence>